<dbReference type="EMBL" id="JAUEIE010000004">
    <property type="protein sequence ID" value="MDN0022486.1"/>
    <property type="molecule type" value="Genomic_DNA"/>
</dbReference>
<dbReference type="EMBL" id="JAUEIF010000006">
    <property type="protein sequence ID" value="MDN0025517.1"/>
    <property type="molecule type" value="Genomic_DNA"/>
</dbReference>
<organism evidence="7 9">
    <name type="scientific">Leyella lascolaii</name>
    <dbReference type="NCBI Taxonomy" id="1776379"/>
    <lineage>
        <taxon>Bacteria</taxon>
        <taxon>Pseudomonadati</taxon>
        <taxon>Bacteroidota</taxon>
        <taxon>Bacteroidia</taxon>
        <taxon>Bacteroidales</taxon>
        <taxon>Prevotellaceae</taxon>
        <taxon>Leyella</taxon>
    </lineage>
</organism>
<feature type="binding site" evidence="2">
    <location>
        <position position="59"/>
    </location>
    <ligand>
        <name>Fe cation</name>
        <dbReference type="ChEBI" id="CHEBI:24875"/>
    </ligand>
</feature>
<dbReference type="InterPro" id="IPR011051">
    <property type="entry name" value="RmlC_Cupin_sf"/>
</dbReference>
<evidence type="ECO:0000313" key="8">
    <source>
        <dbReference type="Proteomes" id="UP001167831"/>
    </source>
</evidence>
<evidence type="ECO:0000259" key="5">
    <source>
        <dbReference type="Pfam" id="PF05726"/>
    </source>
</evidence>
<comment type="similarity">
    <text evidence="1 3">Belongs to the pirin family.</text>
</comment>
<accession>A0AAW7JJ79</accession>
<reference evidence="7" key="2">
    <citation type="submission" date="2023-08" db="EMBL/GenBank/DDBJ databases">
        <title>Identification and characterization of horizontal gene transfer across gut microbiota members of farm animals based on homology search.</title>
        <authorList>
            <person name="Schwarzerova J."/>
            <person name="Nykrynova M."/>
            <person name="Jureckova K."/>
            <person name="Cejkova D."/>
            <person name="Rychlik I."/>
        </authorList>
    </citation>
    <scope>NUCLEOTIDE SEQUENCE</scope>
    <source>
        <strain evidence="7">ET15</strain>
        <strain evidence="6">ET37</strain>
    </source>
</reference>
<evidence type="ECO:0000259" key="4">
    <source>
        <dbReference type="Pfam" id="PF02678"/>
    </source>
</evidence>
<feature type="domain" description="Pirin N-terminal" evidence="4">
    <location>
        <begin position="21"/>
        <end position="119"/>
    </location>
</feature>
<sequence length="281" mass="31220">MKERKVIQKVRGVRATDGAGVRLVRVLGNETMYDFDPFLMLDSFDSYNPDDYRRGFPEHPHRGIETVSFIAKGSMTHEDHLGSRQTITDGEAQWLTAGSGAFHSEQPGGIRMLGLQLWLNMPGNRKMSAEPEYHGITRDEIPEFRSDGVLLRVLTGEYHGLKGWQGRYVPLDYYDLHMQPGAKTEIDVKPGNTVMVFTLVGDVITGGTTVVEKTAARFSDGDTVVIEAGGDGAEVMLMSAPPLNEPIAWYGPIVMNSEHELRTALRELDEGTFLKGNTKYT</sequence>
<dbReference type="AlphaFoldDB" id="A0AAW7JJ79"/>
<dbReference type="SUPFAM" id="SSF51182">
    <property type="entry name" value="RmlC-like cupins"/>
    <property type="match status" value="1"/>
</dbReference>
<evidence type="ECO:0000256" key="2">
    <source>
        <dbReference type="PIRSR" id="PIRSR006232-1"/>
    </source>
</evidence>
<comment type="cofactor">
    <cofactor evidence="2">
        <name>Fe cation</name>
        <dbReference type="ChEBI" id="CHEBI:24875"/>
    </cofactor>
    <text evidence="2">Binds 1 Fe cation per subunit.</text>
</comment>
<dbReference type="PIRSF" id="PIRSF006232">
    <property type="entry name" value="Pirin"/>
    <property type="match status" value="1"/>
</dbReference>
<protein>
    <submittedName>
        <fullName evidence="7">Pirin family protein</fullName>
    </submittedName>
</protein>
<dbReference type="Gene3D" id="2.60.120.10">
    <property type="entry name" value="Jelly Rolls"/>
    <property type="match status" value="2"/>
</dbReference>
<feature type="domain" description="Pirin C-terminal" evidence="5">
    <location>
        <begin position="173"/>
        <end position="273"/>
    </location>
</feature>
<dbReference type="PANTHER" id="PTHR13903:SF8">
    <property type="entry name" value="PIRIN"/>
    <property type="match status" value="1"/>
</dbReference>
<dbReference type="InterPro" id="IPR003829">
    <property type="entry name" value="Pirin_N_dom"/>
</dbReference>
<keyword evidence="8" id="KW-1185">Reference proteome</keyword>
<evidence type="ECO:0000313" key="9">
    <source>
        <dbReference type="Proteomes" id="UP001168478"/>
    </source>
</evidence>
<comment type="caution">
    <text evidence="7">The sequence shown here is derived from an EMBL/GenBank/DDBJ whole genome shotgun (WGS) entry which is preliminary data.</text>
</comment>
<keyword evidence="2" id="KW-0479">Metal-binding</keyword>
<dbReference type="Proteomes" id="UP001168478">
    <property type="component" value="Unassembled WGS sequence"/>
</dbReference>
<dbReference type="InterPro" id="IPR012093">
    <property type="entry name" value="Pirin"/>
</dbReference>
<reference evidence="7" key="1">
    <citation type="submission" date="2023-06" db="EMBL/GenBank/DDBJ databases">
        <authorList>
            <person name="Zeman M."/>
            <person name="Kubasova T."/>
            <person name="Jahodarova E."/>
            <person name="Nykrynova M."/>
            <person name="Rychlik I."/>
        </authorList>
    </citation>
    <scope>NUCLEOTIDE SEQUENCE</scope>
    <source>
        <strain evidence="7">ET15</strain>
        <strain evidence="6">ET37</strain>
    </source>
</reference>
<evidence type="ECO:0000256" key="3">
    <source>
        <dbReference type="RuleBase" id="RU003457"/>
    </source>
</evidence>
<dbReference type="InterPro" id="IPR014710">
    <property type="entry name" value="RmlC-like_jellyroll"/>
</dbReference>
<dbReference type="CDD" id="cd02247">
    <property type="entry name" value="cupin_pirin_C"/>
    <property type="match status" value="1"/>
</dbReference>
<dbReference type="PANTHER" id="PTHR13903">
    <property type="entry name" value="PIRIN-RELATED"/>
    <property type="match status" value="1"/>
</dbReference>
<feature type="binding site" evidence="2">
    <location>
        <position position="61"/>
    </location>
    <ligand>
        <name>Fe cation</name>
        <dbReference type="ChEBI" id="CHEBI:24875"/>
    </ligand>
</feature>
<name>A0AAW7JJ79_9BACT</name>
<feature type="binding site" evidence="2">
    <location>
        <position position="103"/>
    </location>
    <ligand>
        <name>Fe cation</name>
        <dbReference type="ChEBI" id="CHEBI:24875"/>
    </ligand>
</feature>
<keyword evidence="2" id="KW-0408">Iron</keyword>
<evidence type="ECO:0000313" key="7">
    <source>
        <dbReference type="EMBL" id="MDN0025517.1"/>
    </source>
</evidence>
<evidence type="ECO:0000256" key="1">
    <source>
        <dbReference type="ARBA" id="ARBA00008416"/>
    </source>
</evidence>
<dbReference type="GO" id="GO:0046872">
    <property type="term" value="F:metal ion binding"/>
    <property type="evidence" value="ECO:0007669"/>
    <property type="project" value="UniProtKB-KW"/>
</dbReference>
<gene>
    <name evidence="6" type="ORF">QVN81_05530</name>
    <name evidence="7" type="ORF">QVN84_08295</name>
</gene>
<feature type="binding site" evidence="2">
    <location>
        <position position="105"/>
    </location>
    <ligand>
        <name>Fe cation</name>
        <dbReference type="ChEBI" id="CHEBI:24875"/>
    </ligand>
</feature>
<proteinExistence type="inferred from homology"/>
<dbReference type="CDD" id="cd02909">
    <property type="entry name" value="cupin_pirin_N"/>
    <property type="match status" value="1"/>
</dbReference>
<evidence type="ECO:0000313" key="6">
    <source>
        <dbReference type="EMBL" id="MDN0022486.1"/>
    </source>
</evidence>
<dbReference type="Proteomes" id="UP001167831">
    <property type="component" value="Unassembled WGS sequence"/>
</dbReference>
<dbReference type="InterPro" id="IPR008778">
    <property type="entry name" value="Pirin_C_dom"/>
</dbReference>
<dbReference type="RefSeq" id="WP_289825016.1">
    <property type="nucleotide sequence ID" value="NZ_JAUEIE010000004.1"/>
</dbReference>
<dbReference type="Pfam" id="PF05726">
    <property type="entry name" value="Pirin_C"/>
    <property type="match status" value="1"/>
</dbReference>
<dbReference type="Pfam" id="PF02678">
    <property type="entry name" value="Pirin"/>
    <property type="match status" value="1"/>
</dbReference>